<evidence type="ECO:0000256" key="21">
    <source>
        <dbReference type="ARBA" id="ARBA00048096"/>
    </source>
</evidence>
<accession>A0A6V7UT41</accession>
<evidence type="ECO:0000256" key="26">
    <source>
        <dbReference type="ARBA" id="ARBA00048907"/>
    </source>
</evidence>
<evidence type="ECO:0000256" key="10">
    <source>
        <dbReference type="ARBA" id="ARBA00009010"/>
    </source>
</evidence>
<comment type="catalytic activity">
    <reaction evidence="26">
        <text>hexadecan-1-ol + hexadecanoyl-CoA = hexadecyl hexadecanoate + CoA</text>
        <dbReference type="Rhea" id="RHEA:38167"/>
        <dbReference type="ChEBI" id="CHEBI:16125"/>
        <dbReference type="ChEBI" id="CHEBI:57287"/>
        <dbReference type="ChEBI" id="CHEBI:57379"/>
        <dbReference type="ChEBI" id="CHEBI:75584"/>
    </reaction>
    <physiologicalReaction direction="left-to-right" evidence="26">
        <dbReference type="Rhea" id="RHEA:38168"/>
    </physiologicalReaction>
</comment>
<comment type="catalytic activity">
    <reaction evidence="3">
        <text>13-cis-retinol + hexadecanoyl-CoA = 13-cis-retinyl hexadecanoate + CoA</text>
        <dbReference type="Rhea" id="RHEA:55296"/>
        <dbReference type="ChEBI" id="CHEBI:45479"/>
        <dbReference type="ChEBI" id="CHEBI:57287"/>
        <dbReference type="ChEBI" id="CHEBI:57379"/>
        <dbReference type="ChEBI" id="CHEBI:138722"/>
    </reaction>
    <physiologicalReaction direction="left-to-right" evidence="3">
        <dbReference type="Rhea" id="RHEA:55297"/>
    </physiologicalReaction>
</comment>
<evidence type="ECO:0000256" key="17">
    <source>
        <dbReference type="ARBA" id="ARBA00023610"/>
    </source>
</evidence>
<evidence type="ECO:0000256" key="28">
    <source>
        <dbReference type="ARBA" id="ARBA00049549"/>
    </source>
</evidence>
<reference evidence="32 33" key="1">
    <citation type="submission" date="2020-08" db="EMBL/GenBank/DDBJ databases">
        <authorList>
            <person name="Koutsovoulos G."/>
            <person name="Danchin GJ E."/>
        </authorList>
    </citation>
    <scope>NUCLEOTIDE SEQUENCE [LARGE SCALE GENOMIC DNA]</scope>
</reference>
<dbReference type="OrthoDB" id="10039049at2759"/>
<feature type="transmembrane region" description="Helical" evidence="31">
    <location>
        <begin position="281"/>
        <end position="299"/>
    </location>
</feature>
<comment type="similarity">
    <text evidence="10 29">Belongs to the membrane-bound acyltransferase family. Sterol o-acyltransferase subfamily.</text>
</comment>
<dbReference type="InterPro" id="IPR027251">
    <property type="entry name" value="Diacylglycerol_acylTrfase1"/>
</dbReference>
<evidence type="ECO:0000256" key="5">
    <source>
        <dbReference type="ARBA" id="ARBA00001313"/>
    </source>
</evidence>
<keyword evidence="14 31" id="KW-1133">Transmembrane helix</keyword>
<evidence type="ECO:0000256" key="29">
    <source>
        <dbReference type="PIRNR" id="PIRNR000439"/>
    </source>
</evidence>
<evidence type="ECO:0000256" key="27">
    <source>
        <dbReference type="ARBA" id="ARBA00049168"/>
    </source>
</evidence>
<comment type="catalytic activity">
    <reaction evidence="22">
        <text>2-(9Z-octadecenoyl)-glycerol + (9Z)-octadecenoyl-CoA = 1,2-di-(9Z-octadecenoyl)-sn-glycerol + CoA</text>
        <dbReference type="Rhea" id="RHEA:37911"/>
        <dbReference type="ChEBI" id="CHEBI:52333"/>
        <dbReference type="ChEBI" id="CHEBI:57287"/>
        <dbReference type="ChEBI" id="CHEBI:57387"/>
        <dbReference type="ChEBI" id="CHEBI:73990"/>
    </reaction>
    <physiologicalReaction direction="left-to-right" evidence="22">
        <dbReference type="Rhea" id="RHEA:37912"/>
    </physiologicalReaction>
</comment>
<evidence type="ECO:0000313" key="32">
    <source>
        <dbReference type="EMBL" id="CAD2165028.1"/>
    </source>
</evidence>
<evidence type="ECO:0000256" key="23">
    <source>
        <dbReference type="ARBA" id="ARBA00048614"/>
    </source>
</evidence>
<evidence type="ECO:0000256" key="2">
    <source>
        <dbReference type="ARBA" id="ARBA00000633"/>
    </source>
</evidence>
<sequence>MEEPVHIAQDSLFSTSSGWTNYSGFFNHAFLLLVISNGRVALENLIKYGILISPLEWLNILDSSSPGSWPNLTIVLCSNVSILTAFFIEKLLARGLLDNASGAVLYVFLIGAHLAIPPAAVLKIKHGNPLYSFWALIIIVIEALKLVSYGQVNYWQRLIRKDKKRSLNVTENDVQHAKPVKDVNSTIAQLQYPNNLTLSNLYYYMMAPTLCYELNFPRTPAIRKTFIIKRITELICFSFVGVALCQQWVIPLVKNSLAPFSQLDLKRCIERVLKLAIPNHLIWLMFFYLYFHSFLNLIAEIMRFGDRQFYLDFWNSESVSVFWKTWNIPVHRWALRHVYRPCVRNGVSRNVSALVVFIISAFFHEYLISIPLKMFRLWACAAMLLQLPLGIVTDRYVRGGRAGNIIVWLSLILGQPMAILMYVHDWYLYNHPEATIRT</sequence>
<dbReference type="InterPro" id="IPR014371">
    <property type="entry name" value="Oat_ACAT_DAG_ARE"/>
</dbReference>
<comment type="catalytic activity">
    <reaction evidence="4">
        <text>hexadecane-1,2-diol + 2 hexadecanoyl-CoA = 1,2-O,O-dihexadecanoyl-1,2-hexadecanediol + 2 CoA</text>
        <dbReference type="Rhea" id="RHEA:38211"/>
        <dbReference type="ChEBI" id="CHEBI:57287"/>
        <dbReference type="ChEBI" id="CHEBI:57379"/>
        <dbReference type="ChEBI" id="CHEBI:75586"/>
        <dbReference type="ChEBI" id="CHEBI:75608"/>
    </reaction>
    <physiologicalReaction direction="left-to-right" evidence="4">
        <dbReference type="Rhea" id="RHEA:38212"/>
    </physiologicalReaction>
</comment>
<proteinExistence type="inferred from homology"/>
<evidence type="ECO:0000256" key="19">
    <source>
        <dbReference type="ARBA" id="ARBA00047609"/>
    </source>
</evidence>
<keyword evidence="11 29" id="KW-0808">Transferase</keyword>
<dbReference type="GO" id="GO:0005789">
    <property type="term" value="C:endoplasmic reticulum membrane"/>
    <property type="evidence" value="ECO:0007669"/>
    <property type="project" value="UniProtKB-SubCell"/>
</dbReference>
<comment type="subunit">
    <text evidence="17">Homodimer or homotetramer; both forms have similar enzymatic activities.</text>
</comment>
<comment type="catalytic activity">
    <reaction evidence="28">
        <text>1,3-di-(9Z-octadecenoyl)-glycerol + (9Z)-octadecenoyl-CoA = 1,2,3-tri-(9Z-octadecenoyl)-glycerol + CoA</text>
        <dbReference type="Rhea" id="RHEA:38435"/>
        <dbReference type="ChEBI" id="CHEBI:53753"/>
        <dbReference type="ChEBI" id="CHEBI:57287"/>
        <dbReference type="ChEBI" id="CHEBI:57387"/>
        <dbReference type="ChEBI" id="CHEBI:75735"/>
    </reaction>
    <physiologicalReaction direction="left-to-right" evidence="28">
        <dbReference type="Rhea" id="RHEA:38436"/>
    </physiologicalReaction>
</comment>
<keyword evidence="15 29" id="KW-0472">Membrane</keyword>
<comment type="subcellular location">
    <subcellularLocation>
        <location evidence="8 29">Endoplasmic reticulum membrane</location>
        <topology evidence="8 29">Multi-pass membrane protein</topology>
    </subcellularLocation>
</comment>
<evidence type="ECO:0000256" key="31">
    <source>
        <dbReference type="SAM" id="Phobius"/>
    </source>
</evidence>
<organism evidence="32 33">
    <name type="scientific">Meloidogyne enterolobii</name>
    <name type="common">Root-knot nematode worm</name>
    <name type="synonym">Meloidogyne mayaguensis</name>
    <dbReference type="NCBI Taxonomy" id="390850"/>
    <lineage>
        <taxon>Eukaryota</taxon>
        <taxon>Metazoa</taxon>
        <taxon>Ecdysozoa</taxon>
        <taxon>Nematoda</taxon>
        <taxon>Chromadorea</taxon>
        <taxon>Rhabditida</taxon>
        <taxon>Tylenchina</taxon>
        <taxon>Tylenchomorpha</taxon>
        <taxon>Tylenchoidea</taxon>
        <taxon>Meloidogynidae</taxon>
        <taxon>Meloidogyninae</taxon>
        <taxon>Meloidogyne</taxon>
    </lineage>
</organism>
<comment type="catalytic activity">
    <reaction evidence="2">
        <text>all-trans-retinol + an acyl-CoA = an all-trans-retinyl ester + CoA</text>
        <dbReference type="Rhea" id="RHEA:11488"/>
        <dbReference type="ChEBI" id="CHEBI:17336"/>
        <dbReference type="ChEBI" id="CHEBI:57287"/>
        <dbReference type="ChEBI" id="CHEBI:58342"/>
        <dbReference type="ChEBI" id="CHEBI:63410"/>
        <dbReference type="EC" id="2.3.1.76"/>
    </reaction>
    <physiologicalReaction direction="left-to-right" evidence="2">
        <dbReference type="Rhea" id="RHEA:11489"/>
    </physiologicalReaction>
</comment>
<comment type="catalytic activity">
    <reaction evidence="27">
        <text>1-(9Z-octadecenoyl)-glycerol + (9Z)-octadecenoyl-CoA = 1,2-di-(9Z-octadecenoyl)-glycerol + CoA</text>
        <dbReference type="Rhea" id="RHEA:37915"/>
        <dbReference type="ChEBI" id="CHEBI:52323"/>
        <dbReference type="ChEBI" id="CHEBI:57287"/>
        <dbReference type="ChEBI" id="CHEBI:57387"/>
        <dbReference type="ChEBI" id="CHEBI:75342"/>
    </reaction>
    <physiologicalReaction direction="left-to-right" evidence="27">
        <dbReference type="Rhea" id="RHEA:37916"/>
    </physiologicalReaction>
</comment>
<comment type="caution">
    <text evidence="32">The sequence shown here is derived from an EMBL/GenBank/DDBJ whole genome shotgun (WGS) entry which is preliminary data.</text>
</comment>
<comment type="catalytic activity">
    <reaction evidence="6">
        <text>1,2-di-(9Z-octadecenoyl)-sn-glycerol + hexadecanoyl-CoA = 1,2-di-(9Z)-octadecenoyl-3-hexadecanoyl-sn-glycerol + CoA</text>
        <dbReference type="Rhea" id="RHEA:38163"/>
        <dbReference type="ChEBI" id="CHEBI:52333"/>
        <dbReference type="ChEBI" id="CHEBI:57287"/>
        <dbReference type="ChEBI" id="CHEBI:57379"/>
        <dbReference type="ChEBI" id="CHEBI:75583"/>
    </reaction>
    <physiologicalReaction direction="left-to-right" evidence="6">
        <dbReference type="Rhea" id="RHEA:38164"/>
    </physiologicalReaction>
</comment>
<dbReference type="PIRSF" id="PIRSF000439">
    <property type="entry name" value="Oat_ACAT_DAG_ARE"/>
    <property type="match status" value="1"/>
</dbReference>
<comment type="catalytic activity">
    <reaction evidence="1">
        <text>hexadecane-1,2-diol + hexadecanoyl-CoA = 2-hydroxyhexadecyl hexadecanoate + CoA</text>
        <dbReference type="Rhea" id="RHEA:38171"/>
        <dbReference type="ChEBI" id="CHEBI:57287"/>
        <dbReference type="ChEBI" id="CHEBI:57379"/>
        <dbReference type="ChEBI" id="CHEBI:75586"/>
        <dbReference type="ChEBI" id="CHEBI:75587"/>
    </reaction>
    <physiologicalReaction direction="left-to-right" evidence="1">
        <dbReference type="Rhea" id="RHEA:38172"/>
    </physiologicalReaction>
</comment>
<evidence type="ECO:0000256" key="11">
    <source>
        <dbReference type="ARBA" id="ARBA00022679"/>
    </source>
</evidence>
<dbReference type="UniPathway" id="UPA00230"/>
<feature type="transmembrane region" description="Helical" evidence="31">
    <location>
        <begin position="405"/>
        <end position="423"/>
    </location>
</feature>
<evidence type="ECO:0000256" key="6">
    <source>
        <dbReference type="ARBA" id="ARBA00001349"/>
    </source>
</evidence>
<comment type="catalytic activity">
    <reaction evidence="23">
        <text>1-octadecanoyl-2-(5Z,8Z,11Z,14Z-eicosatetraenoyl)-sn-glycerol + (9Z)-octadecenoyl-CoA = 1-octadecanoyl-2-(5Z,8Z,11Z,14Z)-eicosatetraenoyl-3-(9Z)-octadecenoyl-sn-glycerol + CoA</text>
        <dbReference type="Rhea" id="RHEA:38307"/>
        <dbReference type="ChEBI" id="CHEBI:57287"/>
        <dbReference type="ChEBI" id="CHEBI:57387"/>
        <dbReference type="ChEBI" id="CHEBI:75728"/>
        <dbReference type="ChEBI" id="CHEBI:75729"/>
    </reaction>
    <physiologicalReaction direction="left-to-right" evidence="23">
        <dbReference type="Rhea" id="RHEA:38308"/>
    </physiologicalReaction>
</comment>
<dbReference type="PANTHER" id="PTHR10408:SF7">
    <property type="entry name" value="DIACYLGLYCEROL O-ACYLTRANSFERASE 1"/>
    <property type="match status" value="1"/>
</dbReference>
<dbReference type="GO" id="GO:0004144">
    <property type="term" value="F:diacylglycerol O-acyltransferase activity"/>
    <property type="evidence" value="ECO:0007669"/>
    <property type="project" value="UniProtKB-EC"/>
</dbReference>
<feature type="transmembrane region" description="Helical" evidence="31">
    <location>
        <begin position="350"/>
        <end position="369"/>
    </location>
</feature>
<dbReference type="InterPro" id="IPR004299">
    <property type="entry name" value="MBOAT_fam"/>
</dbReference>
<comment type="catalytic activity">
    <reaction evidence="24">
        <text>an acyl-CoA + a 1,2-diacyl-sn-glycerol = a triacyl-sn-glycerol + CoA</text>
        <dbReference type="Rhea" id="RHEA:10868"/>
        <dbReference type="ChEBI" id="CHEBI:17815"/>
        <dbReference type="ChEBI" id="CHEBI:57287"/>
        <dbReference type="ChEBI" id="CHEBI:58342"/>
        <dbReference type="ChEBI" id="CHEBI:64615"/>
        <dbReference type="EC" id="2.3.1.20"/>
    </reaction>
    <physiologicalReaction direction="left-to-right" evidence="24">
        <dbReference type="Rhea" id="RHEA:10869"/>
    </physiologicalReaction>
</comment>
<keyword evidence="13 29" id="KW-0256">Endoplasmic reticulum</keyword>
<dbReference type="PIRSF" id="PIRSF500231">
    <property type="entry name" value="Oat_dag"/>
    <property type="match status" value="1"/>
</dbReference>
<comment type="catalytic activity">
    <reaction evidence="20">
        <text>1-O-(9Z-octadecenyl)-glycerol + (9Z)-octadecenoyl-CoA = 1-O-(9Z-octadecyl)-3-(9Z-octadecenoyl)-glycerol + CoA</text>
        <dbReference type="Rhea" id="RHEA:55340"/>
        <dbReference type="ChEBI" id="CHEBI:34116"/>
        <dbReference type="ChEBI" id="CHEBI:57287"/>
        <dbReference type="ChEBI" id="CHEBI:57387"/>
        <dbReference type="ChEBI" id="CHEBI:197429"/>
    </reaction>
    <physiologicalReaction direction="left-to-right" evidence="20">
        <dbReference type="Rhea" id="RHEA:55341"/>
    </physiologicalReaction>
</comment>
<comment type="catalytic activity">
    <reaction evidence="25">
        <text>1,2-di-(9Z-octadecenoyl)-glycerol + (9Z)-octadecenoate + H(+) = 1,2,3-tri-(9Z-octadecenoyl)-glycerol + H2O</text>
        <dbReference type="Rhea" id="RHEA:38379"/>
        <dbReference type="ChEBI" id="CHEBI:15377"/>
        <dbReference type="ChEBI" id="CHEBI:15378"/>
        <dbReference type="ChEBI" id="CHEBI:30823"/>
        <dbReference type="ChEBI" id="CHEBI:52323"/>
        <dbReference type="ChEBI" id="CHEBI:53753"/>
    </reaction>
    <physiologicalReaction direction="left-to-right" evidence="25">
        <dbReference type="Rhea" id="RHEA:38380"/>
    </physiologicalReaction>
</comment>
<comment type="catalytic activity">
    <reaction evidence="7">
        <text>all-trans-retinol + hexadecanoyl-CoA = all-trans-retinyl hexadecanoate + CoA</text>
        <dbReference type="Rhea" id="RHEA:38175"/>
        <dbReference type="ChEBI" id="CHEBI:17336"/>
        <dbReference type="ChEBI" id="CHEBI:17616"/>
        <dbReference type="ChEBI" id="CHEBI:57287"/>
        <dbReference type="ChEBI" id="CHEBI:57379"/>
    </reaction>
    <physiologicalReaction direction="left-to-right" evidence="7">
        <dbReference type="Rhea" id="RHEA:38176"/>
    </physiologicalReaction>
</comment>
<feature type="transmembrane region" description="Helical" evidence="31">
    <location>
        <begin position="375"/>
        <end position="393"/>
    </location>
</feature>
<evidence type="ECO:0000256" key="9">
    <source>
        <dbReference type="ARBA" id="ARBA00005175"/>
    </source>
</evidence>
<evidence type="ECO:0000313" key="33">
    <source>
        <dbReference type="Proteomes" id="UP000580250"/>
    </source>
</evidence>
<comment type="pathway">
    <text evidence="9">Lipid metabolism; glycerolipid metabolism.</text>
</comment>
<evidence type="ECO:0000256" key="3">
    <source>
        <dbReference type="ARBA" id="ARBA00000895"/>
    </source>
</evidence>
<feature type="transmembrane region" description="Helical" evidence="31">
    <location>
        <begin position="100"/>
        <end position="121"/>
    </location>
</feature>
<evidence type="ECO:0000256" key="13">
    <source>
        <dbReference type="ARBA" id="ARBA00022824"/>
    </source>
</evidence>
<dbReference type="EMBL" id="CAJEWN010000106">
    <property type="protein sequence ID" value="CAD2165028.1"/>
    <property type="molecule type" value="Genomic_DNA"/>
</dbReference>
<keyword evidence="16 29" id="KW-0012">Acyltransferase</keyword>
<evidence type="ECO:0000256" key="25">
    <source>
        <dbReference type="ARBA" id="ARBA00048728"/>
    </source>
</evidence>
<evidence type="ECO:0000256" key="7">
    <source>
        <dbReference type="ARBA" id="ARBA00001764"/>
    </source>
</evidence>
<dbReference type="GO" id="GO:0050252">
    <property type="term" value="F:retinol O-fatty-acyltransferase activity"/>
    <property type="evidence" value="ECO:0007669"/>
    <property type="project" value="UniProtKB-EC"/>
</dbReference>
<feature type="transmembrane region" description="Helical" evidence="31">
    <location>
        <begin position="133"/>
        <end position="155"/>
    </location>
</feature>
<evidence type="ECO:0000256" key="30">
    <source>
        <dbReference type="PIRSR" id="PIRSR000439-1"/>
    </source>
</evidence>
<feature type="transmembrane region" description="Helical" evidence="31">
    <location>
        <begin position="231"/>
        <end position="250"/>
    </location>
</feature>
<feature type="transmembrane region" description="Helical" evidence="31">
    <location>
        <begin position="69"/>
        <end position="88"/>
    </location>
</feature>
<evidence type="ECO:0000256" key="16">
    <source>
        <dbReference type="ARBA" id="ARBA00023315"/>
    </source>
</evidence>
<dbReference type="PANTHER" id="PTHR10408">
    <property type="entry name" value="STEROL O-ACYLTRANSFERASE"/>
    <property type="match status" value="1"/>
</dbReference>
<feature type="active site" evidence="30">
    <location>
        <position position="364"/>
    </location>
</feature>
<comment type="catalytic activity">
    <reaction evidence="18">
        <text>1,2-di-(9Z-octadecenoyl)-sn-glycerol + (9Z)-octadecenoyl-CoA = 1,2,3-tri-(9Z-octadecenoyl)-glycerol + CoA</text>
        <dbReference type="Rhea" id="RHEA:38219"/>
        <dbReference type="ChEBI" id="CHEBI:52333"/>
        <dbReference type="ChEBI" id="CHEBI:53753"/>
        <dbReference type="ChEBI" id="CHEBI:57287"/>
        <dbReference type="ChEBI" id="CHEBI:57387"/>
    </reaction>
    <physiologicalReaction direction="left-to-right" evidence="18">
        <dbReference type="Rhea" id="RHEA:38220"/>
    </physiologicalReaction>
</comment>
<comment type="catalytic activity">
    <reaction evidence="19">
        <text>1-O-(9Z-octadecyl)-3-(9Z-octadecenoyl)-glycerol + (9Z)-octadecenoyl-CoA = 1-O-(9Z-octadecenyl)-2,3-di-(9Z-octadecenoyl)glycerol + CoA</text>
        <dbReference type="Rhea" id="RHEA:55344"/>
        <dbReference type="ChEBI" id="CHEBI:57287"/>
        <dbReference type="ChEBI" id="CHEBI:57387"/>
        <dbReference type="ChEBI" id="CHEBI:138735"/>
        <dbReference type="ChEBI" id="CHEBI:197429"/>
    </reaction>
    <physiologicalReaction direction="left-to-right" evidence="19">
        <dbReference type="Rhea" id="RHEA:55345"/>
    </physiologicalReaction>
</comment>
<name>A0A6V7UT41_MELEN</name>
<evidence type="ECO:0000256" key="18">
    <source>
        <dbReference type="ARBA" id="ARBA00047367"/>
    </source>
</evidence>
<evidence type="ECO:0000256" key="4">
    <source>
        <dbReference type="ARBA" id="ARBA00001118"/>
    </source>
</evidence>
<gene>
    <name evidence="32" type="ORF">MENT_LOCUS16920</name>
</gene>
<protein>
    <recommendedName>
        <fullName evidence="29">O-acyltransferase</fullName>
    </recommendedName>
</protein>
<evidence type="ECO:0000256" key="1">
    <source>
        <dbReference type="ARBA" id="ARBA00000174"/>
    </source>
</evidence>
<dbReference type="AlphaFoldDB" id="A0A6V7UT41"/>
<comment type="catalytic activity">
    <reaction evidence="21">
        <text>2,3-di-(9Z)-octadecenoyl-sn-glycerol + (9Z)-octadecenoyl-CoA = 1,2,3-tri-(9Z-octadecenoyl)-glycerol + CoA</text>
        <dbReference type="Rhea" id="RHEA:38439"/>
        <dbReference type="ChEBI" id="CHEBI:53753"/>
        <dbReference type="ChEBI" id="CHEBI:57287"/>
        <dbReference type="ChEBI" id="CHEBI:57387"/>
        <dbReference type="ChEBI" id="CHEBI:75824"/>
    </reaction>
    <physiologicalReaction direction="left-to-right" evidence="21">
        <dbReference type="Rhea" id="RHEA:38440"/>
    </physiologicalReaction>
</comment>
<dbReference type="Proteomes" id="UP000580250">
    <property type="component" value="Unassembled WGS sequence"/>
</dbReference>
<evidence type="ECO:0000256" key="15">
    <source>
        <dbReference type="ARBA" id="ARBA00023136"/>
    </source>
</evidence>
<comment type="catalytic activity">
    <reaction evidence="5">
        <text>2-(9Z-octadecenoyl)-glycerol + hexadecanoyl-CoA = 1-hexadecanoyl-2-(9Z-octadecenoyl)-sn-glycerol + CoA</text>
        <dbReference type="Rhea" id="RHEA:38071"/>
        <dbReference type="ChEBI" id="CHEBI:57287"/>
        <dbReference type="ChEBI" id="CHEBI:57379"/>
        <dbReference type="ChEBI" id="CHEBI:73990"/>
        <dbReference type="ChEBI" id="CHEBI:75466"/>
    </reaction>
    <physiologicalReaction direction="left-to-right" evidence="5">
        <dbReference type="Rhea" id="RHEA:38072"/>
    </physiologicalReaction>
</comment>
<evidence type="ECO:0000256" key="24">
    <source>
        <dbReference type="ARBA" id="ARBA00048634"/>
    </source>
</evidence>
<evidence type="ECO:0000256" key="12">
    <source>
        <dbReference type="ARBA" id="ARBA00022692"/>
    </source>
</evidence>
<evidence type="ECO:0000256" key="14">
    <source>
        <dbReference type="ARBA" id="ARBA00022989"/>
    </source>
</evidence>
<evidence type="ECO:0000256" key="22">
    <source>
        <dbReference type="ARBA" id="ARBA00048135"/>
    </source>
</evidence>
<dbReference type="Pfam" id="PF03062">
    <property type="entry name" value="MBOAT"/>
    <property type="match status" value="1"/>
</dbReference>
<evidence type="ECO:0000256" key="20">
    <source>
        <dbReference type="ARBA" id="ARBA00047807"/>
    </source>
</evidence>
<keyword evidence="12 31" id="KW-0812">Transmembrane</keyword>
<dbReference type="GO" id="GO:0019432">
    <property type="term" value="P:triglyceride biosynthetic process"/>
    <property type="evidence" value="ECO:0007669"/>
    <property type="project" value="InterPro"/>
</dbReference>
<evidence type="ECO:0000256" key="8">
    <source>
        <dbReference type="ARBA" id="ARBA00004477"/>
    </source>
</evidence>